<dbReference type="InterPro" id="IPR000073">
    <property type="entry name" value="AB_hydrolase_1"/>
</dbReference>
<accession>A0A2J6PSB8</accession>
<dbReference type="SUPFAM" id="SSF53474">
    <property type="entry name" value="alpha/beta-Hydrolases"/>
    <property type="match status" value="1"/>
</dbReference>
<sequence length="349" mass="38734">MAAKWVDLFRMRIGGSPSVEQAITRPNISFLKTLAGSIRIRDSGGQSPSIIFACDGPNILEHYDAVFELLSPSYRLICLEMPGFGFSWASGSTFDFSLQQYANMVAHAIIKLHAGPATLMFPCAWSYVAFLLATEQPSLVDRLVVSQCPHWDEEQAWSRRVGMNSGMIGTPIIGQLFLAMRSQTVSDMWYKNALPQGKATKDFAEPARKVLSGGGVFCLASLAQTLAQAKNVTFNVTQPTVVMWGGSDRIHRRSNPNSVLEYLQRGKIMVYPEAGHFPELEDPERLKILLGNEELWNDLRSEQRERAAEPGPCAVEDIVREEGSTIGGGGQDRDHPEKQRERKPPDSHL</sequence>
<feature type="region of interest" description="Disordered" evidence="1">
    <location>
        <begin position="302"/>
        <end position="349"/>
    </location>
</feature>
<keyword evidence="4" id="KW-1185">Reference proteome</keyword>
<dbReference type="Pfam" id="PF12697">
    <property type="entry name" value="Abhydrolase_6"/>
    <property type="match status" value="1"/>
</dbReference>
<dbReference type="InterPro" id="IPR029058">
    <property type="entry name" value="AB_hydrolase_fold"/>
</dbReference>
<keyword evidence="3" id="KW-0378">Hydrolase</keyword>
<dbReference type="AlphaFoldDB" id="A0A2J6PSB8"/>
<evidence type="ECO:0000259" key="2">
    <source>
        <dbReference type="Pfam" id="PF12697"/>
    </source>
</evidence>
<protein>
    <submittedName>
        <fullName evidence="3">Alpha/beta-hydrolase</fullName>
    </submittedName>
</protein>
<feature type="domain" description="AB hydrolase-1" evidence="2">
    <location>
        <begin position="63"/>
        <end position="286"/>
    </location>
</feature>
<name>A0A2J6PSB8_9HELO</name>
<dbReference type="Gene3D" id="3.40.50.1820">
    <property type="entry name" value="alpha/beta hydrolase"/>
    <property type="match status" value="1"/>
</dbReference>
<organism evidence="3 4">
    <name type="scientific">Hyaloscypha hepaticicola</name>
    <dbReference type="NCBI Taxonomy" id="2082293"/>
    <lineage>
        <taxon>Eukaryota</taxon>
        <taxon>Fungi</taxon>
        <taxon>Dikarya</taxon>
        <taxon>Ascomycota</taxon>
        <taxon>Pezizomycotina</taxon>
        <taxon>Leotiomycetes</taxon>
        <taxon>Helotiales</taxon>
        <taxon>Hyaloscyphaceae</taxon>
        <taxon>Hyaloscypha</taxon>
    </lineage>
</organism>
<evidence type="ECO:0000313" key="3">
    <source>
        <dbReference type="EMBL" id="PMD16836.1"/>
    </source>
</evidence>
<reference evidence="3 4" key="1">
    <citation type="submission" date="2016-05" db="EMBL/GenBank/DDBJ databases">
        <title>A degradative enzymes factory behind the ericoid mycorrhizal symbiosis.</title>
        <authorList>
            <consortium name="DOE Joint Genome Institute"/>
            <person name="Martino E."/>
            <person name="Morin E."/>
            <person name="Grelet G."/>
            <person name="Kuo A."/>
            <person name="Kohler A."/>
            <person name="Daghino S."/>
            <person name="Barry K."/>
            <person name="Choi C."/>
            <person name="Cichocki N."/>
            <person name="Clum A."/>
            <person name="Copeland A."/>
            <person name="Hainaut M."/>
            <person name="Haridas S."/>
            <person name="Labutti K."/>
            <person name="Lindquist E."/>
            <person name="Lipzen A."/>
            <person name="Khouja H.-R."/>
            <person name="Murat C."/>
            <person name="Ohm R."/>
            <person name="Olson A."/>
            <person name="Spatafora J."/>
            <person name="Veneault-Fourrey C."/>
            <person name="Henrissat B."/>
            <person name="Grigoriev I."/>
            <person name="Martin F."/>
            <person name="Perotto S."/>
        </authorList>
    </citation>
    <scope>NUCLEOTIDE SEQUENCE [LARGE SCALE GENOMIC DNA]</scope>
    <source>
        <strain evidence="3 4">UAMH 7357</strain>
    </source>
</reference>
<dbReference type="Proteomes" id="UP000235672">
    <property type="component" value="Unassembled WGS sequence"/>
</dbReference>
<proteinExistence type="predicted"/>
<evidence type="ECO:0000313" key="4">
    <source>
        <dbReference type="Proteomes" id="UP000235672"/>
    </source>
</evidence>
<dbReference type="PRINTS" id="PR00111">
    <property type="entry name" value="ABHYDROLASE"/>
</dbReference>
<evidence type="ECO:0000256" key="1">
    <source>
        <dbReference type="SAM" id="MobiDB-lite"/>
    </source>
</evidence>
<dbReference type="PANTHER" id="PTHR46438:SF11">
    <property type="entry name" value="LIPASE-RELATED"/>
    <property type="match status" value="1"/>
</dbReference>
<dbReference type="GO" id="GO:0016787">
    <property type="term" value="F:hydrolase activity"/>
    <property type="evidence" value="ECO:0007669"/>
    <property type="project" value="UniProtKB-KW"/>
</dbReference>
<gene>
    <name evidence="3" type="ORF">NA56DRAFT_692333</name>
</gene>
<dbReference type="STRING" id="1745343.A0A2J6PSB8"/>
<feature type="compositionally biased region" description="Basic and acidic residues" evidence="1">
    <location>
        <begin position="331"/>
        <end position="349"/>
    </location>
</feature>
<dbReference type="PANTHER" id="PTHR46438">
    <property type="entry name" value="ALPHA/BETA-HYDROLASES SUPERFAMILY PROTEIN"/>
    <property type="match status" value="1"/>
</dbReference>
<dbReference type="OrthoDB" id="408373at2759"/>
<dbReference type="EMBL" id="KZ613503">
    <property type="protein sequence ID" value="PMD16836.1"/>
    <property type="molecule type" value="Genomic_DNA"/>
</dbReference>